<evidence type="ECO:0000313" key="2">
    <source>
        <dbReference type="EMBL" id="PPQ69892.1"/>
    </source>
</evidence>
<dbReference type="OrthoDB" id="3173670at2759"/>
<comment type="caution">
    <text evidence="2">The sequence shown here is derived from an EMBL/GenBank/DDBJ whole genome shotgun (WGS) entry which is preliminary data.</text>
</comment>
<gene>
    <name evidence="2" type="ORF">CVT26_014155</name>
</gene>
<dbReference type="AlphaFoldDB" id="A0A409VUG3"/>
<protein>
    <submittedName>
        <fullName evidence="2">Uncharacterized protein</fullName>
    </submittedName>
</protein>
<name>A0A409VUG3_9AGAR</name>
<dbReference type="EMBL" id="NHYE01005559">
    <property type="protein sequence ID" value="PPQ69892.1"/>
    <property type="molecule type" value="Genomic_DNA"/>
</dbReference>
<dbReference type="InParanoid" id="A0A409VUG3"/>
<sequence length="141" mass="15944">MLSSLAPTTTIAELKREALSALQSDVASNSLDVNAMEPPELDIETEDDFELCRVKKEKGKPTNDFEILEPTRMLRDSGLSGWEAVFLQPRDRNTGELLPVQYTPPPMYPEEQQEEEPQSRVPEVSNSKGKRKARPDEIDEE</sequence>
<evidence type="ECO:0000313" key="3">
    <source>
        <dbReference type="Proteomes" id="UP000284706"/>
    </source>
</evidence>
<evidence type="ECO:0000256" key="1">
    <source>
        <dbReference type="SAM" id="MobiDB-lite"/>
    </source>
</evidence>
<reference evidence="2 3" key="1">
    <citation type="journal article" date="2018" name="Evol. Lett.">
        <title>Horizontal gene cluster transfer increased hallucinogenic mushroom diversity.</title>
        <authorList>
            <person name="Reynolds H.T."/>
            <person name="Vijayakumar V."/>
            <person name="Gluck-Thaler E."/>
            <person name="Korotkin H.B."/>
            <person name="Matheny P.B."/>
            <person name="Slot J.C."/>
        </authorList>
    </citation>
    <scope>NUCLEOTIDE SEQUENCE [LARGE SCALE GENOMIC DNA]</scope>
    <source>
        <strain evidence="2 3">SRW20</strain>
    </source>
</reference>
<organism evidence="2 3">
    <name type="scientific">Gymnopilus dilepis</name>
    <dbReference type="NCBI Taxonomy" id="231916"/>
    <lineage>
        <taxon>Eukaryota</taxon>
        <taxon>Fungi</taxon>
        <taxon>Dikarya</taxon>
        <taxon>Basidiomycota</taxon>
        <taxon>Agaricomycotina</taxon>
        <taxon>Agaricomycetes</taxon>
        <taxon>Agaricomycetidae</taxon>
        <taxon>Agaricales</taxon>
        <taxon>Agaricineae</taxon>
        <taxon>Hymenogastraceae</taxon>
        <taxon>Gymnopilus</taxon>
    </lineage>
</organism>
<accession>A0A409VUG3</accession>
<proteinExistence type="predicted"/>
<feature type="region of interest" description="Disordered" evidence="1">
    <location>
        <begin position="93"/>
        <end position="141"/>
    </location>
</feature>
<keyword evidence="3" id="KW-1185">Reference proteome</keyword>
<dbReference type="Proteomes" id="UP000284706">
    <property type="component" value="Unassembled WGS sequence"/>
</dbReference>